<evidence type="ECO:0000313" key="2">
    <source>
        <dbReference type="EMBL" id="MDV4317053.1"/>
    </source>
</evidence>
<dbReference type="SUPFAM" id="SSF55166">
    <property type="entry name" value="Hedgehog/DD-peptidase"/>
    <property type="match status" value="1"/>
</dbReference>
<organism evidence="2 3">
    <name type="scientific">Acinetobacter indicus</name>
    <dbReference type="NCBI Taxonomy" id="756892"/>
    <lineage>
        <taxon>Bacteria</taxon>
        <taxon>Pseudomonadati</taxon>
        <taxon>Pseudomonadota</taxon>
        <taxon>Gammaproteobacteria</taxon>
        <taxon>Moraxellales</taxon>
        <taxon>Moraxellaceae</taxon>
        <taxon>Acinetobacter</taxon>
    </lineage>
</organism>
<dbReference type="InterPro" id="IPR009045">
    <property type="entry name" value="Zn_M74/Hedgehog-like"/>
</dbReference>
<dbReference type="EMBL" id="JAWJYY010000002">
    <property type="protein sequence ID" value="MDV4317053.1"/>
    <property type="molecule type" value="Genomic_DNA"/>
</dbReference>
<dbReference type="RefSeq" id="WP_180108644.1">
    <property type="nucleotide sequence ID" value="NZ_JAWJYY010000002.1"/>
</dbReference>
<dbReference type="Gene3D" id="3.30.1380.10">
    <property type="match status" value="1"/>
</dbReference>
<gene>
    <name evidence="2" type="ORF">MSG88_15145</name>
</gene>
<reference evidence="2" key="1">
    <citation type="submission" date="2023-10" db="EMBL/GenBank/DDBJ databases">
        <authorList>
            <person name="Sykes E.M.E."/>
            <person name="Khan I.U.H."/>
            <person name="Kumar A."/>
        </authorList>
    </citation>
    <scope>NUCLEOTIDE SEQUENCE</scope>
    <source>
        <strain evidence="2">IK5</strain>
    </source>
</reference>
<dbReference type="GO" id="GO:0008233">
    <property type="term" value="F:peptidase activity"/>
    <property type="evidence" value="ECO:0007669"/>
    <property type="project" value="InterPro"/>
</dbReference>
<evidence type="ECO:0000259" key="1">
    <source>
        <dbReference type="Pfam" id="PF13539"/>
    </source>
</evidence>
<dbReference type="InterPro" id="IPR039561">
    <property type="entry name" value="Peptidase_M15C"/>
</dbReference>
<protein>
    <submittedName>
        <fullName evidence="2">M15 family metallopeptidase</fullName>
    </submittedName>
</protein>
<feature type="domain" description="Peptidase M15C" evidence="1">
    <location>
        <begin position="56"/>
        <end position="116"/>
    </location>
</feature>
<dbReference type="CDD" id="cd14845">
    <property type="entry name" value="L-Ala-D-Glu_peptidase_like"/>
    <property type="match status" value="1"/>
</dbReference>
<proteinExistence type="predicted"/>
<evidence type="ECO:0000313" key="3">
    <source>
        <dbReference type="Proteomes" id="UP001284654"/>
    </source>
</evidence>
<dbReference type="Proteomes" id="UP001284654">
    <property type="component" value="Unassembled WGS sequence"/>
</dbReference>
<dbReference type="Pfam" id="PF13539">
    <property type="entry name" value="Peptidase_M15_4"/>
    <property type="match status" value="1"/>
</dbReference>
<name>A0AAW8Z8X1_9GAMM</name>
<accession>A0AAW8Z8X1</accession>
<sequence length="148" mass="16852">MTFKLSKKSLSKLEGVDPRLVKVIKRAIEVTEVDFTITEGLRTKATQALYVKQGKSQTMNSKHLDGLAVDLAAWVNGTINWNFDYYFKIADAVRKASIELGIQVKWGGAWRYLNDYDSSKKAYDAYIAERKKLGKKPFLDGVHFELDK</sequence>
<dbReference type="AlphaFoldDB" id="A0AAW8Z8X1"/>
<comment type="caution">
    <text evidence="2">The sequence shown here is derived from an EMBL/GenBank/DDBJ whole genome shotgun (WGS) entry which is preliminary data.</text>
</comment>